<gene>
    <name evidence="1" type="ORF">GCM10007977_057190</name>
</gene>
<sequence>MTGRLNTLTNTTLEHTMCRRATCNTCGKATYTGCGNHVDEVLAGVPAAQRCTCEPRRPASGLLAWLRRR</sequence>
<dbReference type="EMBL" id="BMPI01000030">
    <property type="protein sequence ID" value="GGM48181.1"/>
    <property type="molecule type" value="Genomic_DNA"/>
</dbReference>
<evidence type="ECO:0000313" key="1">
    <source>
        <dbReference type="EMBL" id="GGM48181.1"/>
    </source>
</evidence>
<dbReference type="PANTHER" id="PTHR34724:SF2">
    <property type="entry name" value="OS12G0596101 PROTEIN"/>
    <property type="match status" value="1"/>
</dbReference>
<name>A0A917U0B1_9ACTN</name>
<keyword evidence="2" id="KW-1185">Reference proteome</keyword>
<evidence type="ECO:0000313" key="2">
    <source>
        <dbReference type="Proteomes" id="UP000642070"/>
    </source>
</evidence>
<reference evidence="1" key="1">
    <citation type="journal article" date="2014" name="Int. J. Syst. Evol. Microbiol.">
        <title>Complete genome sequence of Corynebacterium casei LMG S-19264T (=DSM 44701T), isolated from a smear-ripened cheese.</title>
        <authorList>
            <consortium name="US DOE Joint Genome Institute (JGI-PGF)"/>
            <person name="Walter F."/>
            <person name="Albersmeier A."/>
            <person name="Kalinowski J."/>
            <person name="Ruckert C."/>
        </authorList>
    </citation>
    <scope>NUCLEOTIDE SEQUENCE</scope>
    <source>
        <strain evidence="1">JCM 19831</strain>
    </source>
</reference>
<comment type="caution">
    <text evidence="1">The sequence shown here is derived from an EMBL/GenBank/DDBJ whole genome shotgun (WGS) entry which is preliminary data.</text>
</comment>
<dbReference type="PANTHER" id="PTHR34724">
    <property type="entry name" value="OS12G0596101 PROTEIN"/>
    <property type="match status" value="1"/>
</dbReference>
<dbReference type="AlphaFoldDB" id="A0A917U0B1"/>
<accession>A0A917U0B1</accession>
<reference evidence="1" key="2">
    <citation type="submission" date="2020-09" db="EMBL/GenBank/DDBJ databases">
        <authorList>
            <person name="Sun Q."/>
            <person name="Ohkuma M."/>
        </authorList>
    </citation>
    <scope>NUCLEOTIDE SEQUENCE</scope>
    <source>
        <strain evidence="1">JCM 19831</strain>
    </source>
</reference>
<protein>
    <submittedName>
        <fullName evidence="1">Uncharacterized protein</fullName>
    </submittedName>
</protein>
<proteinExistence type="predicted"/>
<dbReference type="RefSeq" id="WP_190253114.1">
    <property type="nucleotide sequence ID" value="NZ_BMPI01000030.1"/>
</dbReference>
<organism evidence="1 2">
    <name type="scientific">Dactylosporangium sucinum</name>
    <dbReference type="NCBI Taxonomy" id="1424081"/>
    <lineage>
        <taxon>Bacteria</taxon>
        <taxon>Bacillati</taxon>
        <taxon>Actinomycetota</taxon>
        <taxon>Actinomycetes</taxon>
        <taxon>Micromonosporales</taxon>
        <taxon>Micromonosporaceae</taxon>
        <taxon>Dactylosporangium</taxon>
    </lineage>
</organism>
<dbReference type="Proteomes" id="UP000642070">
    <property type="component" value="Unassembled WGS sequence"/>
</dbReference>